<organism evidence="1 2">
    <name type="scientific">Roseisolibacter agri</name>
    <dbReference type="NCBI Taxonomy" id="2014610"/>
    <lineage>
        <taxon>Bacteria</taxon>
        <taxon>Pseudomonadati</taxon>
        <taxon>Gemmatimonadota</taxon>
        <taxon>Gemmatimonadia</taxon>
        <taxon>Gemmatimonadales</taxon>
        <taxon>Gemmatimonadaceae</taxon>
        <taxon>Roseisolibacter</taxon>
    </lineage>
</organism>
<evidence type="ECO:0008006" key="3">
    <source>
        <dbReference type="Google" id="ProtNLM"/>
    </source>
</evidence>
<dbReference type="PANTHER" id="PTHR38453">
    <property type="entry name" value="CYTOPLASMIC PROTEIN-RELATED"/>
    <property type="match status" value="1"/>
</dbReference>
<reference evidence="1" key="1">
    <citation type="submission" date="2022-08" db="EMBL/GenBank/DDBJ databases">
        <title>Draft genome sequencing of Roseisolibacter agri AW1220.</title>
        <authorList>
            <person name="Tobiishi Y."/>
            <person name="Tonouchi A."/>
        </authorList>
    </citation>
    <scope>NUCLEOTIDE SEQUENCE</scope>
    <source>
        <strain evidence="1">AW1220</strain>
    </source>
</reference>
<evidence type="ECO:0000313" key="1">
    <source>
        <dbReference type="EMBL" id="GLC27941.1"/>
    </source>
</evidence>
<proteinExistence type="predicted"/>
<sequence>MPAATPFLGATLARVREVLHAVLGVPDYERYVRHLRAHHPECAVPTRQEFERERLAARYERPGSRCC</sequence>
<gene>
    <name evidence="1" type="ORF">rosag_44540</name>
</gene>
<keyword evidence="2" id="KW-1185">Reference proteome</keyword>
<name>A0AA37V8M4_9BACT</name>
<dbReference type="EMBL" id="BRXS01000007">
    <property type="protein sequence ID" value="GLC27941.1"/>
    <property type="molecule type" value="Genomic_DNA"/>
</dbReference>
<accession>A0AA37V8M4</accession>
<comment type="caution">
    <text evidence="1">The sequence shown here is derived from an EMBL/GenBank/DDBJ whole genome shotgun (WGS) entry which is preliminary data.</text>
</comment>
<protein>
    <recommendedName>
        <fullName evidence="3">DUF466 domain-containing protein</fullName>
    </recommendedName>
</protein>
<dbReference type="Proteomes" id="UP001161325">
    <property type="component" value="Unassembled WGS sequence"/>
</dbReference>
<dbReference type="RefSeq" id="WP_284352369.1">
    <property type="nucleotide sequence ID" value="NZ_BRXS01000007.1"/>
</dbReference>
<evidence type="ECO:0000313" key="2">
    <source>
        <dbReference type="Proteomes" id="UP001161325"/>
    </source>
</evidence>
<dbReference type="PANTHER" id="PTHR38453:SF1">
    <property type="entry name" value="CYTOPLASMIC PROTEIN"/>
    <property type="match status" value="1"/>
</dbReference>
<dbReference type="AlphaFoldDB" id="A0AA37V8M4"/>
<dbReference type="Pfam" id="PF04328">
    <property type="entry name" value="Sel_put"/>
    <property type="match status" value="1"/>
</dbReference>
<dbReference type="InterPro" id="IPR007423">
    <property type="entry name" value="Sel_put"/>
</dbReference>